<dbReference type="Proteomes" id="UP001465755">
    <property type="component" value="Unassembled WGS sequence"/>
</dbReference>
<evidence type="ECO:0000256" key="3">
    <source>
        <dbReference type="SAM" id="SignalP"/>
    </source>
</evidence>
<proteinExistence type="predicted"/>
<dbReference type="InterPro" id="IPR007173">
    <property type="entry name" value="ALO_C"/>
</dbReference>
<dbReference type="GO" id="GO:0003885">
    <property type="term" value="F:D-arabinono-1,4-lactone oxidase activity"/>
    <property type="evidence" value="ECO:0007669"/>
    <property type="project" value="InterPro"/>
</dbReference>
<reference evidence="5 6" key="1">
    <citation type="journal article" date="2024" name="Nat. Commun.">
        <title>Phylogenomics reveals the evolutionary origins of lichenization in chlorophyte algae.</title>
        <authorList>
            <person name="Puginier C."/>
            <person name="Libourel C."/>
            <person name="Otte J."/>
            <person name="Skaloud P."/>
            <person name="Haon M."/>
            <person name="Grisel S."/>
            <person name="Petersen M."/>
            <person name="Berrin J.G."/>
            <person name="Delaux P.M."/>
            <person name="Dal Grande F."/>
            <person name="Keller J."/>
        </authorList>
    </citation>
    <scope>NUCLEOTIDE SEQUENCE [LARGE SCALE GENOMIC DNA]</scope>
    <source>
        <strain evidence="5 6">SAG 2036</strain>
    </source>
</reference>
<feature type="chain" id="PRO_5043396572" description="FAD-binding PCMH-type domain-containing protein" evidence="3">
    <location>
        <begin position="24"/>
        <end position="628"/>
    </location>
</feature>
<organism evidence="5 6">
    <name type="scientific">Symbiochloris irregularis</name>
    <dbReference type="NCBI Taxonomy" id="706552"/>
    <lineage>
        <taxon>Eukaryota</taxon>
        <taxon>Viridiplantae</taxon>
        <taxon>Chlorophyta</taxon>
        <taxon>core chlorophytes</taxon>
        <taxon>Trebouxiophyceae</taxon>
        <taxon>Trebouxiales</taxon>
        <taxon>Trebouxiaceae</taxon>
        <taxon>Symbiochloris</taxon>
    </lineage>
</organism>
<dbReference type="InterPro" id="IPR016166">
    <property type="entry name" value="FAD-bd_PCMH"/>
</dbReference>
<comment type="pathway">
    <text evidence="1">Cofactor biosynthesis; L-ascorbate biosynthesis.</text>
</comment>
<dbReference type="PROSITE" id="PS51387">
    <property type="entry name" value="FAD_PCMH"/>
    <property type="match status" value="1"/>
</dbReference>
<dbReference type="InterPro" id="IPR006094">
    <property type="entry name" value="Oxid_FAD_bind_N"/>
</dbReference>
<keyword evidence="2" id="KW-0560">Oxidoreductase</keyword>
<feature type="domain" description="FAD-binding PCMH-type" evidence="4">
    <location>
        <begin position="50"/>
        <end position="247"/>
    </location>
</feature>
<gene>
    <name evidence="5" type="ORF">WJX73_000471</name>
</gene>
<dbReference type="EMBL" id="JALJOQ010000113">
    <property type="protein sequence ID" value="KAK9796688.1"/>
    <property type="molecule type" value="Genomic_DNA"/>
</dbReference>
<dbReference type="PANTHER" id="PTHR43762:SF5">
    <property type="entry name" value="FAD-BINDING PCMH-TYPE DOMAIN-CONTAINING PROTEIN"/>
    <property type="match status" value="1"/>
</dbReference>
<dbReference type="InterPro" id="IPR016169">
    <property type="entry name" value="FAD-bd_PCMH_sub2"/>
</dbReference>
<dbReference type="GO" id="GO:0016020">
    <property type="term" value="C:membrane"/>
    <property type="evidence" value="ECO:0007669"/>
    <property type="project" value="InterPro"/>
</dbReference>
<dbReference type="GO" id="GO:0071949">
    <property type="term" value="F:FAD binding"/>
    <property type="evidence" value="ECO:0007669"/>
    <property type="project" value="InterPro"/>
</dbReference>
<sequence>MRSCAVAIACTAAVLLALRGADGTQCRQDPASATDFCGLPLRLANFQGYYACLNDVEVGRPQTKDDILDMISFYDNVKAVGVGHSWWKEQFCSSNDSTGVNIVMTELNTTLSLIENPWYPKPAPPDYPIQVNEATQTVTAQAGVPQRMLLDYLASYTTPSAPLGYILPAFPWYIDQSIGGAVATSSHGSSFWYGGLASQVVRIEMALSNATLANFSESSNAHLWHAAQVGVGRLGAMTEVELMIKPQSMIKRVGVNVTWTEFLEEIKQFQANWTGAVAGTNGLTKAEVLDVWEGTQLFWFVPSASTYKVQYFDQGQPPPDWEYDQNIGTVSTQSISDAQEVASSFAPASAPQPSAEGNAEALPPNGPEVSAITAAEGAGPDPVDVYAQVPTPELGPSALILLNPMLYDTIYKSFITSFFPNGTYTQREGILAETDFVNKQTTGTDPYDQYEVVIPLSQAYECLTKVSDAMYATGDANLTSGFVVPPLIRFLGAEDAYLSMSNGEPHIFFNLEDHLSDSTKKENKIMSIFVYECGARMHWGKAGWPLYEPCFDGSARYPDTWCDFGCAVQELDPTGKFSSISNVWEWQATQNGKPIPFASCCSTQGFDPSCTCATRTDCDATGPLTPTL</sequence>
<accession>A0AAW1NVV2</accession>
<name>A0AAW1NVV2_9CHLO</name>
<dbReference type="Pfam" id="PF04030">
    <property type="entry name" value="ALO"/>
    <property type="match status" value="1"/>
</dbReference>
<evidence type="ECO:0000256" key="2">
    <source>
        <dbReference type="ARBA" id="ARBA00023002"/>
    </source>
</evidence>
<dbReference type="SUPFAM" id="SSF56176">
    <property type="entry name" value="FAD-binding/transporter-associated domain-like"/>
    <property type="match status" value="1"/>
</dbReference>
<evidence type="ECO:0000259" key="4">
    <source>
        <dbReference type="PROSITE" id="PS51387"/>
    </source>
</evidence>
<dbReference type="PANTHER" id="PTHR43762">
    <property type="entry name" value="L-GULONOLACTONE OXIDASE"/>
    <property type="match status" value="1"/>
</dbReference>
<dbReference type="AlphaFoldDB" id="A0AAW1NVV2"/>
<keyword evidence="3" id="KW-0732">Signal</keyword>
<keyword evidence="6" id="KW-1185">Reference proteome</keyword>
<dbReference type="Gene3D" id="3.30.465.10">
    <property type="match status" value="1"/>
</dbReference>
<comment type="caution">
    <text evidence="5">The sequence shown here is derived from an EMBL/GenBank/DDBJ whole genome shotgun (WGS) entry which is preliminary data.</text>
</comment>
<evidence type="ECO:0000313" key="6">
    <source>
        <dbReference type="Proteomes" id="UP001465755"/>
    </source>
</evidence>
<dbReference type="InterPro" id="IPR010031">
    <property type="entry name" value="FAD_lactone_oxidase-like"/>
</dbReference>
<evidence type="ECO:0000256" key="1">
    <source>
        <dbReference type="ARBA" id="ARBA00005147"/>
    </source>
</evidence>
<evidence type="ECO:0000313" key="5">
    <source>
        <dbReference type="EMBL" id="KAK9796688.1"/>
    </source>
</evidence>
<dbReference type="Pfam" id="PF01565">
    <property type="entry name" value="FAD_binding_4"/>
    <property type="match status" value="1"/>
</dbReference>
<feature type="signal peptide" evidence="3">
    <location>
        <begin position="1"/>
        <end position="23"/>
    </location>
</feature>
<protein>
    <recommendedName>
        <fullName evidence="4">FAD-binding PCMH-type domain-containing protein</fullName>
    </recommendedName>
</protein>
<dbReference type="Gene3D" id="3.30.70.2520">
    <property type="match status" value="1"/>
</dbReference>
<dbReference type="InterPro" id="IPR036318">
    <property type="entry name" value="FAD-bd_PCMH-like_sf"/>
</dbReference>